<evidence type="ECO:0000259" key="2">
    <source>
        <dbReference type="Pfam" id="PF07885"/>
    </source>
</evidence>
<keyword evidence="1" id="KW-1133">Transmembrane helix</keyword>
<organism evidence="3">
    <name type="scientific">Roseihalotalea indica</name>
    <dbReference type="NCBI Taxonomy" id="2867963"/>
    <lineage>
        <taxon>Bacteria</taxon>
        <taxon>Pseudomonadati</taxon>
        <taxon>Bacteroidota</taxon>
        <taxon>Cytophagia</taxon>
        <taxon>Cytophagales</taxon>
        <taxon>Catalimonadaceae</taxon>
        <taxon>Roseihalotalea</taxon>
    </lineage>
</organism>
<keyword evidence="3" id="KW-0407">Ion channel</keyword>
<proteinExistence type="predicted"/>
<dbReference type="GO" id="GO:0034220">
    <property type="term" value="P:monoatomic ion transmembrane transport"/>
    <property type="evidence" value="ECO:0007669"/>
    <property type="project" value="UniProtKB-KW"/>
</dbReference>
<feature type="transmembrane region" description="Helical" evidence="1">
    <location>
        <begin position="131"/>
        <end position="155"/>
    </location>
</feature>
<dbReference type="SUPFAM" id="SSF81324">
    <property type="entry name" value="Voltage-gated potassium channels"/>
    <property type="match status" value="1"/>
</dbReference>
<evidence type="ECO:0000313" key="3">
    <source>
        <dbReference type="EMBL" id="WKN34215.1"/>
    </source>
</evidence>
<dbReference type="InterPro" id="IPR013099">
    <property type="entry name" value="K_chnl_dom"/>
</dbReference>
<reference evidence="3" key="2">
    <citation type="journal article" date="2024" name="Antonie Van Leeuwenhoek">
        <title>Roseihalotalea indica gen. nov., sp. nov., a halophilic Bacteroidetes from mesopelagic Southwest Indian Ocean with higher carbohydrate metabolic potential.</title>
        <authorList>
            <person name="Chen B."/>
            <person name="Zhang M."/>
            <person name="Lin D."/>
            <person name="Ye J."/>
            <person name="Tang K."/>
        </authorList>
    </citation>
    <scope>NUCLEOTIDE SEQUENCE</scope>
    <source>
        <strain evidence="3">TK19036</strain>
    </source>
</reference>
<sequence>MSLPVFFAGLLLLFIFSNDLIVTALSSNGAGWLTRHTSVSLWKCLMTIHRITGWRKILSYGGTLITLTLLTMWLLGIWASCTVMILSEEESVMNIETNTPGSLFSKIYYTGYTLSTFGNGDLEPGTPFWEVFTALFSFTGLIFISIAITYLLPVLSAEIEKQRLSVYISTLGYSVEEMIRQAWNGHDLNSLEAHLPTLTTLIIQHTQNHHAYPILHYFHTERKKDAFVLNLTNLDEVLILLELVPEDQRPSNQAILPLHNAISHYLSTVQNVYVRPSKQAPPPPDKARIADIVPLTDSDWETHYHIWEERRKMLLGLIKNDGWQWEDLEAGAFQNYRHDPKEDKK</sequence>
<evidence type="ECO:0000256" key="1">
    <source>
        <dbReference type="SAM" id="Phobius"/>
    </source>
</evidence>
<protein>
    <submittedName>
        <fullName evidence="3">Potassium channel family protein</fullName>
    </submittedName>
</protein>
<dbReference type="AlphaFoldDB" id="A0AA49GKG8"/>
<dbReference type="EMBL" id="CP120682">
    <property type="protein sequence ID" value="WKN34215.1"/>
    <property type="molecule type" value="Genomic_DNA"/>
</dbReference>
<gene>
    <name evidence="3" type="ORF">K4G66_17700</name>
</gene>
<keyword evidence="3" id="KW-0406">Ion transport</keyword>
<accession>A0AA49GKG8</accession>
<feature type="transmembrane region" description="Helical" evidence="1">
    <location>
        <begin position="64"/>
        <end position="86"/>
    </location>
</feature>
<dbReference type="Pfam" id="PF07885">
    <property type="entry name" value="Ion_trans_2"/>
    <property type="match status" value="1"/>
</dbReference>
<name>A0AA49GKG8_9BACT</name>
<reference evidence="3" key="1">
    <citation type="journal article" date="2023" name="Comput. Struct. Biotechnol. J.">
        <title>Discovery of a novel marine Bacteroidetes with a rich repertoire of carbohydrate-active enzymes.</title>
        <authorList>
            <person name="Chen B."/>
            <person name="Liu G."/>
            <person name="Chen Q."/>
            <person name="Wang H."/>
            <person name="Liu L."/>
            <person name="Tang K."/>
        </authorList>
    </citation>
    <scope>NUCLEOTIDE SEQUENCE</scope>
    <source>
        <strain evidence="3">TK19036</strain>
    </source>
</reference>
<feature type="domain" description="Potassium channel" evidence="2">
    <location>
        <begin position="73"/>
        <end position="154"/>
    </location>
</feature>
<keyword evidence="1" id="KW-0472">Membrane</keyword>
<dbReference type="Gene3D" id="1.10.287.70">
    <property type="match status" value="1"/>
</dbReference>
<keyword evidence="1" id="KW-0812">Transmembrane</keyword>
<keyword evidence="3" id="KW-0813">Transport</keyword>